<sequence>MASQKQTGLTLAIIGCGVMCSSILEGVLAATVKQESAGTEPLISNFVATVQSAGSIERLKKQFPSRLKVLQGGNVQAMEEADIIMLGCKPYMAQAVLGAPGVLEALRGKFLISVLVGTTPDKLHDCIYANYIPSGPDDFCYIRRALPNLAASLGESATVAQASGSVAEEGKPLPAHFQAVMDFIFTSIGKIHIVPGDLYDVAGILSGPGAVFTTVAVDGMLDGAVQQGLKRIEAKRILAQALRGLAAILEDGQHPAVLRESASSPRGVTIEGLLSLEEDRVRHAYSKATIRATERSLNM</sequence>
<comment type="similarity">
    <text evidence="1">Belongs to the pyrroline-5-carboxylate reductase family.</text>
</comment>
<dbReference type="PANTHER" id="PTHR11645:SF65">
    <property type="entry name" value="HYPOTHETICAL PYRROLINE-5-CARBOXYLATE REDUCTASE (EUROFUNG)"/>
    <property type="match status" value="1"/>
</dbReference>
<evidence type="ECO:0000259" key="6">
    <source>
        <dbReference type="Pfam" id="PF14748"/>
    </source>
</evidence>
<keyword evidence="3" id="KW-0560">Oxidoreductase</keyword>
<dbReference type="Proteomes" id="UP000256328">
    <property type="component" value="Unassembled WGS sequence"/>
</dbReference>
<name>A0A3D8SZL2_9HELO</name>
<evidence type="ECO:0000259" key="5">
    <source>
        <dbReference type="Pfam" id="PF03807"/>
    </source>
</evidence>
<reference evidence="7 8" key="1">
    <citation type="journal article" date="2018" name="IMA Fungus">
        <title>IMA Genome-F 9: Draft genome sequence of Annulohypoxylon stygium, Aspergillus mulundensis, Berkeleyomyces basicola (syn. Thielaviopsis basicola), Ceratocystis smalleyi, two Cercospora beticola strains, Coleophoma cylindrospora, Fusarium fracticaudum, Phialophora cf. hyalina, and Morchella septimelata.</title>
        <authorList>
            <person name="Wingfield B.D."/>
            <person name="Bills G.F."/>
            <person name="Dong Y."/>
            <person name="Huang W."/>
            <person name="Nel W.J."/>
            <person name="Swalarsk-Parry B.S."/>
            <person name="Vaghefi N."/>
            <person name="Wilken P.M."/>
            <person name="An Z."/>
            <person name="de Beer Z.W."/>
            <person name="De Vos L."/>
            <person name="Chen L."/>
            <person name="Duong T.A."/>
            <person name="Gao Y."/>
            <person name="Hammerbacher A."/>
            <person name="Kikkert J.R."/>
            <person name="Li Y."/>
            <person name="Li H."/>
            <person name="Li K."/>
            <person name="Li Q."/>
            <person name="Liu X."/>
            <person name="Ma X."/>
            <person name="Naidoo K."/>
            <person name="Pethybridge S.J."/>
            <person name="Sun J."/>
            <person name="Steenkamp E.T."/>
            <person name="van der Nest M.A."/>
            <person name="van Wyk S."/>
            <person name="Wingfield M.J."/>
            <person name="Xiong C."/>
            <person name="Yue Q."/>
            <person name="Zhang X."/>
        </authorList>
    </citation>
    <scope>NUCLEOTIDE SEQUENCE [LARGE SCALE GENOMIC DNA]</scope>
    <source>
        <strain evidence="7 8">BP5796</strain>
    </source>
</reference>
<dbReference type="AlphaFoldDB" id="A0A3D8SZL2"/>
<organism evidence="7 8">
    <name type="scientific">Coleophoma crateriformis</name>
    <dbReference type="NCBI Taxonomy" id="565419"/>
    <lineage>
        <taxon>Eukaryota</taxon>
        <taxon>Fungi</taxon>
        <taxon>Dikarya</taxon>
        <taxon>Ascomycota</taxon>
        <taxon>Pezizomycotina</taxon>
        <taxon>Leotiomycetes</taxon>
        <taxon>Helotiales</taxon>
        <taxon>Dermateaceae</taxon>
        <taxon>Coleophoma</taxon>
    </lineage>
</organism>
<protein>
    <recommendedName>
        <fullName evidence="9">Pyrroline-5-carboxylate reductase</fullName>
    </recommendedName>
</protein>
<comment type="caution">
    <text evidence="7">The sequence shown here is derived from an EMBL/GenBank/DDBJ whole genome shotgun (WGS) entry which is preliminary data.</text>
</comment>
<keyword evidence="8" id="KW-1185">Reference proteome</keyword>
<accession>A0A3D8SZL2</accession>
<dbReference type="Gene3D" id="3.40.50.720">
    <property type="entry name" value="NAD(P)-binding Rossmann-like Domain"/>
    <property type="match status" value="1"/>
</dbReference>
<gene>
    <name evidence="7" type="ORF">BP5796_02776</name>
</gene>
<evidence type="ECO:0000256" key="4">
    <source>
        <dbReference type="PIRSR" id="PIRSR000193-1"/>
    </source>
</evidence>
<dbReference type="SUPFAM" id="SSF48179">
    <property type="entry name" value="6-phosphogluconate dehydrogenase C-terminal domain-like"/>
    <property type="match status" value="1"/>
</dbReference>
<dbReference type="Gene3D" id="1.10.3730.10">
    <property type="entry name" value="ProC C-terminal domain-like"/>
    <property type="match status" value="1"/>
</dbReference>
<evidence type="ECO:0000313" key="7">
    <source>
        <dbReference type="EMBL" id="RDW91611.1"/>
    </source>
</evidence>
<evidence type="ECO:0000256" key="2">
    <source>
        <dbReference type="ARBA" id="ARBA00022857"/>
    </source>
</evidence>
<dbReference type="InterPro" id="IPR028939">
    <property type="entry name" value="P5C_Rdtase_cat_N"/>
</dbReference>
<dbReference type="InterPro" id="IPR036291">
    <property type="entry name" value="NAD(P)-bd_dom_sf"/>
</dbReference>
<dbReference type="FunFam" id="1.10.3730.10:FF:000001">
    <property type="entry name" value="Pyrroline-5-carboxylate reductase"/>
    <property type="match status" value="1"/>
</dbReference>
<dbReference type="HAMAP" id="MF_01925">
    <property type="entry name" value="P5C_reductase"/>
    <property type="match status" value="1"/>
</dbReference>
<evidence type="ECO:0000256" key="3">
    <source>
        <dbReference type="ARBA" id="ARBA00023002"/>
    </source>
</evidence>
<dbReference type="EMBL" id="PDLN01000003">
    <property type="protein sequence ID" value="RDW91611.1"/>
    <property type="molecule type" value="Genomic_DNA"/>
</dbReference>
<dbReference type="Pfam" id="PF03807">
    <property type="entry name" value="F420_oxidored"/>
    <property type="match status" value="1"/>
</dbReference>
<proteinExistence type="inferred from homology"/>
<feature type="domain" description="Pyrroline-5-carboxylate reductase dimerisation" evidence="6">
    <location>
        <begin position="198"/>
        <end position="298"/>
    </location>
</feature>
<dbReference type="SUPFAM" id="SSF51735">
    <property type="entry name" value="NAD(P)-binding Rossmann-fold domains"/>
    <property type="match status" value="1"/>
</dbReference>
<evidence type="ECO:0008006" key="9">
    <source>
        <dbReference type="Google" id="ProtNLM"/>
    </source>
</evidence>
<feature type="binding site" evidence="4">
    <location>
        <position position="74"/>
    </location>
    <ligand>
        <name>NADPH</name>
        <dbReference type="ChEBI" id="CHEBI:57783"/>
    </ligand>
</feature>
<dbReference type="PROSITE" id="PS51257">
    <property type="entry name" value="PROKAR_LIPOPROTEIN"/>
    <property type="match status" value="1"/>
</dbReference>
<dbReference type="Pfam" id="PF14748">
    <property type="entry name" value="P5CR_dimer"/>
    <property type="match status" value="1"/>
</dbReference>
<feature type="binding site" evidence="4">
    <location>
        <begin position="14"/>
        <end position="19"/>
    </location>
    <ligand>
        <name>NADP(+)</name>
        <dbReference type="ChEBI" id="CHEBI:58349"/>
    </ligand>
</feature>
<dbReference type="GO" id="GO:0055129">
    <property type="term" value="P:L-proline biosynthetic process"/>
    <property type="evidence" value="ECO:0007669"/>
    <property type="project" value="TreeGrafter"/>
</dbReference>
<dbReference type="InterPro" id="IPR008927">
    <property type="entry name" value="6-PGluconate_DH-like_C_sf"/>
</dbReference>
<evidence type="ECO:0000313" key="8">
    <source>
        <dbReference type="Proteomes" id="UP000256328"/>
    </source>
</evidence>
<dbReference type="InterPro" id="IPR000304">
    <property type="entry name" value="Pyrroline-COOH_reductase"/>
</dbReference>
<dbReference type="GO" id="GO:0004735">
    <property type="term" value="F:pyrroline-5-carboxylate reductase activity"/>
    <property type="evidence" value="ECO:0007669"/>
    <property type="project" value="InterPro"/>
</dbReference>
<dbReference type="OrthoDB" id="10263291at2759"/>
<dbReference type="PIRSF" id="PIRSF000193">
    <property type="entry name" value="Pyrrol-5-carb_rd"/>
    <property type="match status" value="1"/>
</dbReference>
<dbReference type="InterPro" id="IPR029036">
    <property type="entry name" value="P5CR_dimer"/>
</dbReference>
<dbReference type="PANTHER" id="PTHR11645">
    <property type="entry name" value="PYRROLINE-5-CARBOXYLATE REDUCTASE"/>
    <property type="match status" value="1"/>
</dbReference>
<feature type="domain" description="Pyrroline-5-carboxylate reductase catalytic N-terminal" evidence="5">
    <location>
        <begin position="11"/>
        <end position="117"/>
    </location>
</feature>
<evidence type="ECO:0000256" key="1">
    <source>
        <dbReference type="ARBA" id="ARBA00005525"/>
    </source>
</evidence>
<keyword evidence="2 4" id="KW-0521">NADP</keyword>